<reference evidence="1 2" key="1">
    <citation type="submission" date="2021-06" db="EMBL/GenBank/DDBJ databases">
        <authorList>
            <person name="Palmer J.M."/>
        </authorList>
    </citation>
    <scope>NUCLEOTIDE SEQUENCE [LARGE SCALE GENOMIC DNA]</scope>
    <source>
        <strain evidence="2">if_2019</strain>
        <tissue evidence="1">Muscle</tissue>
    </source>
</reference>
<keyword evidence="2" id="KW-1185">Reference proteome</keyword>
<evidence type="ECO:0008006" key="3">
    <source>
        <dbReference type="Google" id="ProtNLM"/>
    </source>
</evidence>
<proteinExistence type="predicted"/>
<sequence length="107" mass="11942">MFLALGTSLLLHPAYPSHSLVLMHFCSQLFGRELPLDTSPLVQQHTSWVFIQHQSKSKPIFSKAAKMQFRNLLTDQFEDRQQSCKVSPTAGDKGFGTCGCNSAEDLI</sequence>
<accession>A0ABV0VFV4</accession>
<gene>
    <name evidence="1" type="ORF">ILYODFUR_019501</name>
</gene>
<evidence type="ECO:0000313" key="1">
    <source>
        <dbReference type="EMBL" id="MEQ2255984.1"/>
    </source>
</evidence>
<protein>
    <recommendedName>
        <fullName evidence="3">Secreted protein</fullName>
    </recommendedName>
</protein>
<dbReference type="Proteomes" id="UP001482620">
    <property type="component" value="Unassembled WGS sequence"/>
</dbReference>
<dbReference type="EMBL" id="JAHRIQ010106225">
    <property type="protein sequence ID" value="MEQ2255984.1"/>
    <property type="molecule type" value="Genomic_DNA"/>
</dbReference>
<comment type="caution">
    <text evidence="1">The sequence shown here is derived from an EMBL/GenBank/DDBJ whole genome shotgun (WGS) entry which is preliminary data.</text>
</comment>
<evidence type="ECO:0000313" key="2">
    <source>
        <dbReference type="Proteomes" id="UP001482620"/>
    </source>
</evidence>
<name>A0ABV0VFV4_9TELE</name>
<organism evidence="1 2">
    <name type="scientific">Ilyodon furcidens</name>
    <name type="common">goldbreast splitfin</name>
    <dbReference type="NCBI Taxonomy" id="33524"/>
    <lineage>
        <taxon>Eukaryota</taxon>
        <taxon>Metazoa</taxon>
        <taxon>Chordata</taxon>
        <taxon>Craniata</taxon>
        <taxon>Vertebrata</taxon>
        <taxon>Euteleostomi</taxon>
        <taxon>Actinopterygii</taxon>
        <taxon>Neopterygii</taxon>
        <taxon>Teleostei</taxon>
        <taxon>Neoteleostei</taxon>
        <taxon>Acanthomorphata</taxon>
        <taxon>Ovalentaria</taxon>
        <taxon>Atherinomorphae</taxon>
        <taxon>Cyprinodontiformes</taxon>
        <taxon>Goodeidae</taxon>
        <taxon>Ilyodon</taxon>
    </lineage>
</organism>